<feature type="transmembrane region" description="Helical" evidence="5">
    <location>
        <begin position="12"/>
        <end position="31"/>
    </location>
</feature>
<dbReference type="PANTHER" id="PTHR30367:SF12">
    <property type="entry name" value="P-HYDROXYBENZOIC ACID EFFLUX PUMP SUBUNIT AAEA"/>
    <property type="match status" value="1"/>
</dbReference>
<dbReference type="GO" id="GO:0022857">
    <property type="term" value="F:transmembrane transporter activity"/>
    <property type="evidence" value="ECO:0007669"/>
    <property type="project" value="InterPro"/>
</dbReference>
<evidence type="ECO:0000313" key="8">
    <source>
        <dbReference type="EMBL" id="WAV90695.1"/>
    </source>
</evidence>
<dbReference type="Gene3D" id="2.40.30.170">
    <property type="match status" value="1"/>
</dbReference>
<proteinExistence type="inferred from homology"/>
<keyword evidence="4 5" id="KW-0472">Membrane</keyword>
<keyword evidence="2 5" id="KW-0812">Transmembrane</keyword>
<dbReference type="RefSeq" id="WP_269315678.1">
    <property type="nucleotide sequence ID" value="NZ_CP098251.1"/>
</dbReference>
<dbReference type="InterPro" id="IPR058625">
    <property type="entry name" value="MdtA-like_BSH"/>
</dbReference>
<dbReference type="InterPro" id="IPR050393">
    <property type="entry name" value="MFP_Efflux_Pump"/>
</dbReference>
<dbReference type="InterPro" id="IPR058634">
    <property type="entry name" value="AaeA-lik-b-barrel"/>
</dbReference>
<protein>
    <submittedName>
        <fullName evidence="8">HlyD family secretion protein</fullName>
    </submittedName>
</protein>
<reference evidence="8" key="1">
    <citation type="journal article" date="2022" name="Front. Microbiol.">
        <title>New perspectives on an old grouping: The genomic and phenotypic variability of Oxalobacter formigenes and the implications for calcium oxalate stone prevention.</title>
        <authorList>
            <person name="Chmiel J.A."/>
            <person name="Carr C."/>
            <person name="Stuivenberg G.A."/>
            <person name="Venema R."/>
            <person name="Chanyi R.M."/>
            <person name="Al K.F."/>
            <person name="Giguere D."/>
            <person name="Say H."/>
            <person name="Akouris P.P."/>
            <person name="Dominguez Romero S.A."/>
            <person name="Kwong A."/>
            <person name="Tai V."/>
            <person name="Koval S.F."/>
            <person name="Razvi H."/>
            <person name="Bjazevic J."/>
            <person name="Burton J.P."/>
        </authorList>
    </citation>
    <scope>NUCLEOTIDE SEQUENCE</scope>
    <source>
        <strain evidence="8">OxK</strain>
    </source>
</reference>
<dbReference type="SUPFAM" id="SSF111369">
    <property type="entry name" value="HlyD-like secretion proteins"/>
    <property type="match status" value="1"/>
</dbReference>
<dbReference type="Pfam" id="PF25963">
    <property type="entry name" value="Beta-barrel_AAEA"/>
    <property type="match status" value="1"/>
</dbReference>
<evidence type="ECO:0000256" key="5">
    <source>
        <dbReference type="SAM" id="Phobius"/>
    </source>
</evidence>
<evidence type="ECO:0000256" key="4">
    <source>
        <dbReference type="ARBA" id="ARBA00023136"/>
    </source>
</evidence>
<accession>A0A9E9LAW2</accession>
<name>A0A9E9LAW2_9BURK</name>
<evidence type="ECO:0000259" key="6">
    <source>
        <dbReference type="Pfam" id="PF25917"/>
    </source>
</evidence>
<gene>
    <name evidence="8" type="ORF">NB646_07520</name>
</gene>
<dbReference type="InterPro" id="IPR006143">
    <property type="entry name" value="RND_pump_MFP"/>
</dbReference>
<dbReference type="Gene3D" id="2.40.50.100">
    <property type="match status" value="1"/>
</dbReference>
<organism evidence="8">
    <name type="scientific">Oxalobacter aliiformigenes</name>
    <dbReference type="NCBI Taxonomy" id="2946593"/>
    <lineage>
        <taxon>Bacteria</taxon>
        <taxon>Pseudomonadati</taxon>
        <taxon>Pseudomonadota</taxon>
        <taxon>Betaproteobacteria</taxon>
        <taxon>Burkholderiales</taxon>
        <taxon>Oxalobacteraceae</taxon>
        <taxon>Oxalobacter</taxon>
    </lineage>
</organism>
<evidence type="ECO:0000256" key="2">
    <source>
        <dbReference type="ARBA" id="ARBA00022692"/>
    </source>
</evidence>
<evidence type="ECO:0000256" key="3">
    <source>
        <dbReference type="ARBA" id="ARBA00022989"/>
    </source>
</evidence>
<evidence type="ECO:0000259" key="7">
    <source>
        <dbReference type="Pfam" id="PF25963"/>
    </source>
</evidence>
<keyword evidence="3 5" id="KW-1133">Transmembrane helix</keyword>
<dbReference type="PANTHER" id="PTHR30367">
    <property type="entry name" value="P-HYDROXYBENZOIC ACID EFFLUX PUMP SUBUNIT AAEA-RELATED"/>
    <property type="match status" value="1"/>
</dbReference>
<dbReference type="Pfam" id="PF25917">
    <property type="entry name" value="BSH_RND"/>
    <property type="match status" value="1"/>
</dbReference>
<sequence length="303" mass="33989">MFSKISLSAIRRYLVTLAVVLVALFIGWRLWIHYENDPWTRDGRIKADVVQVAPDVTGQVVKLHVIDNQVVNIGDVLFEIDPERFELALRQAKAAEEAAKVTLAQAIRESNRNRELKDLVATEVTEQGQSRVEEARAALLQAIVNRDKAQLDLDRTKVVAAVDGIVTNLVLRTGSYVTASHPVMALVDRNSYYAEGYFEETKLPNIAVGDRATIRLMSDDEVLEGHVHSISRGIEDRERTTGGKLMQNINPAFNWVRLVQRIPVRIEFDSIPENVRLVSGQTVTIEVFPSEKVTVAKNDQPVK</sequence>
<dbReference type="NCBIfam" id="TIGR01730">
    <property type="entry name" value="RND_mfp"/>
    <property type="match status" value="1"/>
</dbReference>
<dbReference type="Proteomes" id="UP001164819">
    <property type="component" value="Chromosome"/>
</dbReference>
<comment type="similarity">
    <text evidence="1">Belongs to the membrane fusion protein (MFP) (TC 8.A.1) family.</text>
</comment>
<dbReference type="AlphaFoldDB" id="A0A9E9LAW2"/>
<dbReference type="GO" id="GO:0016020">
    <property type="term" value="C:membrane"/>
    <property type="evidence" value="ECO:0007669"/>
    <property type="project" value="InterPro"/>
</dbReference>
<feature type="domain" description="p-hydroxybenzoic acid efflux pump subunit AaeA-like beta-barrel" evidence="7">
    <location>
        <begin position="191"/>
        <end position="287"/>
    </location>
</feature>
<dbReference type="EMBL" id="CP098251">
    <property type="protein sequence ID" value="WAV90695.1"/>
    <property type="molecule type" value="Genomic_DNA"/>
</dbReference>
<feature type="domain" description="Multidrug resistance protein MdtA-like barrel-sandwich hybrid" evidence="6">
    <location>
        <begin position="49"/>
        <end position="187"/>
    </location>
</feature>
<evidence type="ECO:0000256" key="1">
    <source>
        <dbReference type="ARBA" id="ARBA00009477"/>
    </source>
</evidence>